<proteinExistence type="predicted"/>
<evidence type="ECO:0000313" key="1">
    <source>
        <dbReference type="EMBL" id="KAI5314309.1"/>
    </source>
</evidence>
<dbReference type="AlphaFoldDB" id="A0AAD4UWY3"/>
<accession>A0AAD4UWY3</accession>
<gene>
    <name evidence="1" type="ORF">L3X38_043485</name>
</gene>
<keyword evidence="2" id="KW-1185">Reference proteome</keyword>
<reference evidence="1 2" key="1">
    <citation type="journal article" date="2022" name="G3 (Bethesda)">
        <title>Whole-genome sequence and methylome profiling of the almond [Prunus dulcis (Mill.) D.A. Webb] cultivar 'Nonpareil'.</title>
        <authorList>
            <person name="D'Amico-Willman K.M."/>
            <person name="Ouma W.Z."/>
            <person name="Meulia T."/>
            <person name="Sideli G.M."/>
            <person name="Gradziel T.M."/>
            <person name="Fresnedo-Ramirez J."/>
        </authorList>
    </citation>
    <scope>NUCLEOTIDE SEQUENCE [LARGE SCALE GENOMIC DNA]</scope>
    <source>
        <strain evidence="1">Clone GOH B32 T37-40</strain>
    </source>
</reference>
<sequence>MPAPTVAAALAAASSIPVASMGKWIDSVQKLCESPKGSDYDALLALPLRKIVKNVEDLGAQPAAVIFEEQELCFCRD</sequence>
<comment type="caution">
    <text evidence="1">The sequence shown here is derived from an EMBL/GenBank/DDBJ whole genome shotgun (WGS) entry which is preliminary data.</text>
</comment>
<organism evidence="1 2">
    <name type="scientific">Prunus dulcis</name>
    <name type="common">Almond</name>
    <name type="synonym">Amygdalus dulcis</name>
    <dbReference type="NCBI Taxonomy" id="3755"/>
    <lineage>
        <taxon>Eukaryota</taxon>
        <taxon>Viridiplantae</taxon>
        <taxon>Streptophyta</taxon>
        <taxon>Embryophyta</taxon>
        <taxon>Tracheophyta</taxon>
        <taxon>Spermatophyta</taxon>
        <taxon>Magnoliopsida</taxon>
        <taxon>eudicotyledons</taxon>
        <taxon>Gunneridae</taxon>
        <taxon>Pentapetalae</taxon>
        <taxon>rosids</taxon>
        <taxon>fabids</taxon>
        <taxon>Rosales</taxon>
        <taxon>Rosaceae</taxon>
        <taxon>Amygdaloideae</taxon>
        <taxon>Amygdaleae</taxon>
        <taxon>Prunus</taxon>
    </lineage>
</organism>
<name>A0AAD4UWY3_PRUDU</name>
<protein>
    <submittedName>
        <fullName evidence="1">Uncharacterized protein</fullName>
    </submittedName>
</protein>
<dbReference type="Proteomes" id="UP001054821">
    <property type="component" value="Chromosome 8"/>
</dbReference>
<evidence type="ECO:0000313" key="2">
    <source>
        <dbReference type="Proteomes" id="UP001054821"/>
    </source>
</evidence>
<dbReference type="EMBL" id="JAJFAZ020000008">
    <property type="protein sequence ID" value="KAI5314309.1"/>
    <property type="molecule type" value="Genomic_DNA"/>
</dbReference>